<protein>
    <submittedName>
        <fullName evidence="2">Uncharacterized protein</fullName>
    </submittedName>
</protein>
<dbReference type="Proteomes" id="UP001519294">
    <property type="component" value="Unassembled WGS sequence"/>
</dbReference>
<keyword evidence="1" id="KW-1133">Transmembrane helix</keyword>
<evidence type="ECO:0000313" key="3">
    <source>
        <dbReference type="Proteomes" id="UP001519294"/>
    </source>
</evidence>
<name>A0ABS4S8E2_9BACI</name>
<dbReference type="EMBL" id="JAGIKX010000013">
    <property type="protein sequence ID" value="MBP2257763.1"/>
    <property type="molecule type" value="Genomic_DNA"/>
</dbReference>
<evidence type="ECO:0000313" key="2">
    <source>
        <dbReference type="EMBL" id="MBP2257763.1"/>
    </source>
</evidence>
<reference evidence="2 3" key="1">
    <citation type="submission" date="2021-03" db="EMBL/GenBank/DDBJ databases">
        <title>Genomic Encyclopedia of Type Strains, Phase IV (KMG-IV): sequencing the most valuable type-strain genomes for metagenomic binning, comparative biology and taxonomic classification.</title>
        <authorList>
            <person name="Goeker M."/>
        </authorList>
    </citation>
    <scope>NUCLEOTIDE SEQUENCE [LARGE SCALE GENOMIC DNA]</scope>
    <source>
        <strain evidence="2 3">DSM 25790</strain>
    </source>
</reference>
<keyword evidence="1" id="KW-0472">Membrane</keyword>
<feature type="transmembrane region" description="Helical" evidence="1">
    <location>
        <begin position="141"/>
        <end position="160"/>
    </location>
</feature>
<feature type="transmembrane region" description="Helical" evidence="1">
    <location>
        <begin position="73"/>
        <end position="97"/>
    </location>
</feature>
<keyword evidence="1" id="KW-0812">Transmembrane</keyword>
<sequence>MFCSLTAKTARGEIMWITLLQVAALVLPWFSLPFLKGNAIKRYLPVTVFATLLVSILFQIADTYEWWTMHRYILPWGYLVEISVVYGIFPVGTLWIFYLSYRRLWIYIVTNLAVNTIFTFIGIPLILEGLGIVSFVNLEHWQWFLIAMILSFVIYGYQMWQEGIFKEEKA</sequence>
<dbReference type="RefSeq" id="WP_226371147.1">
    <property type="nucleotide sequence ID" value="NZ_JAGIKX010000013.1"/>
</dbReference>
<keyword evidence="3" id="KW-1185">Reference proteome</keyword>
<accession>A0ABS4S8E2</accession>
<evidence type="ECO:0000256" key="1">
    <source>
        <dbReference type="SAM" id="Phobius"/>
    </source>
</evidence>
<feature type="transmembrane region" description="Helical" evidence="1">
    <location>
        <begin position="104"/>
        <end position="126"/>
    </location>
</feature>
<comment type="caution">
    <text evidence="2">The sequence shown here is derived from an EMBL/GenBank/DDBJ whole genome shotgun (WGS) entry which is preliminary data.</text>
</comment>
<feature type="transmembrane region" description="Helical" evidence="1">
    <location>
        <begin position="14"/>
        <end position="35"/>
    </location>
</feature>
<proteinExistence type="predicted"/>
<organism evidence="2 3">
    <name type="scientific">Virgibacillus alimentarius</name>
    <dbReference type="NCBI Taxonomy" id="698769"/>
    <lineage>
        <taxon>Bacteria</taxon>
        <taxon>Bacillati</taxon>
        <taxon>Bacillota</taxon>
        <taxon>Bacilli</taxon>
        <taxon>Bacillales</taxon>
        <taxon>Bacillaceae</taxon>
        <taxon>Virgibacillus</taxon>
    </lineage>
</organism>
<gene>
    <name evidence="2" type="ORF">J2Z81_001717</name>
</gene>
<feature type="transmembrane region" description="Helical" evidence="1">
    <location>
        <begin position="42"/>
        <end position="61"/>
    </location>
</feature>